<gene>
    <name evidence="1" type="ordered locus">MfeM64YM_0942</name>
</gene>
<evidence type="ECO:0000313" key="2">
    <source>
        <dbReference type="Proteomes" id="UP000007473"/>
    </source>
</evidence>
<dbReference type="Proteomes" id="UP000007473">
    <property type="component" value="Chromosome"/>
</dbReference>
<protein>
    <submittedName>
        <fullName evidence="1">Uncharacterized protein</fullName>
    </submittedName>
</protein>
<sequence>MDFEEYLWAKGYKDEDINYLFI</sequence>
<dbReference type="AlphaFoldDB" id="A0AB32XD89"/>
<reference evidence="1 2" key="1">
    <citation type="journal article" date="2011" name="J. Bacteriol.">
        <title>Genome sequence of the repetitive-sequence-rich Mycoplasma fermentans strain M64.</title>
        <authorList>
            <person name="Shu H.W."/>
            <person name="Liu T.T."/>
            <person name="Chang H.Y."/>
            <person name="Liu Y.M."/>
            <person name="Wu K.M."/>
            <person name="Shu H.Y."/>
            <person name="Tsai S.F."/>
            <person name="Hsiao K.J."/>
            <person name="Hu W.S."/>
            <person name="Ng W.V."/>
        </authorList>
    </citation>
    <scope>NUCLEOTIDE SEQUENCE [LARGE SCALE GENOMIC DNA]</scope>
    <source>
        <strain evidence="1 2">M64</strain>
    </source>
</reference>
<evidence type="ECO:0000313" key="1">
    <source>
        <dbReference type="EMBL" id="ADV34937.1"/>
    </source>
</evidence>
<organism evidence="1 2">
    <name type="scientific">Mycoplasmopsis fermentans (strain M64)</name>
    <name type="common">Mycoplasma fermentans</name>
    <dbReference type="NCBI Taxonomy" id="943945"/>
    <lineage>
        <taxon>Bacteria</taxon>
        <taxon>Bacillati</taxon>
        <taxon>Mycoplasmatota</taxon>
        <taxon>Mycoplasmoidales</taxon>
        <taxon>Metamycoplasmataceae</taxon>
        <taxon>Mycoplasmopsis</taxon>
    </lineage>
</organism>
<accession>A0AB32XD89</accession>
<dbReference type="KEGG" id="mfm:MfeM64YM_0942"/>
<proteinExistence type="predicted"/>
<name>A0AB32XD89_MYCFM</name>
<dbReference type="EMBL" id="CP002458">
    <property type="protein sequence ID" value="ADV34937.1"/>
    <property type="molecule type" value="Genomic_DNA"/>
</dbReference>